<reference evidence="2 3" key="1">
    <citation type="submission" date="2021-06" db="EMBL/GenBank/DDBJ databases">
        <authorList>
            <person name="Palmer J.M."/>
        </authorList>
    </citation>
    <scope>NUCLEOTIDE SEQUENCE [LARGE SCALE GENOMIC DNA]</scope>
    <source>
        <strain evidence="2 3">GA_2019</strain>
        <tissue evidence="2">Muscle</tissue>
    </source>
</reference>
<evidence type="ECO:0000313" key="2">
    <source>
        <dbReference type="EMBL" id="MEQ2170222.1"/>
    </source>
</evidence>
<feature type="non-terminal residue" evidence="2">
    <location>
        <position position="1"/>
    </location>
</feature>
<feature type="region of interest" description="Disordered" evidence="1">
    <location>
        <begin position="1"/>
        <end position="74"/>
    </location>
</feature>
<sequence>AVRRSQAKASSSPPPRATPSIAAMVGVGNNATKAVRQGPPPRTPALLCAASGSQSDSRPRESSFPRPALASRPGLTHGDIVVAFPAETQPSTAIMSTSALPVCVGQLSCSLSFVLKEAVRARRRKLLFEISRKFAAGFFLR</sequence>
<evidence type="ECO:0000313" key="3">
    <source>
        <dbReference type="Proteomes" id="UP001476798"/>
    </source>
</evidence>
<evidence type="ECO:0000256" key="1">
    <source>
        <dbReference type="SAM" id="MobiDB-lite"/>
    </source>
</evidence>
<protein>
    <submittedName>
        <fullName evidence="2">Uncharacterized protein</fullName>
    </submittedName>
</protein>
<name>A0ABV0NFP0_9TELE</name>
<accession>A0ABV0NFP0</accession>
<comment type="caution">
    <text evidence="2">The sequence shown here is derived from an EMBL/GenBank/DDBJ whole genome shotgun (WGS) entry which is preliminary data.</text>
</comment>
<keyword evidence="3" id="KW-1185">Reference proteome</keyword>
<proteinExistence type="predicted"/>
<dbReference type="Proteomes" id="UP001476798">
    <property type="component" value="Unassembled WGS sequence"/>
</dbReference>
<organism evidence="2 3">
    <name type="scientific">Goodea atripinnis</name>
    <dbReference type="NCBI Taxonomy" id="208336"/>
    <lineage>
        <taxon>Eukaryota</taxon>
        <taxon>Metazoa</taxon>
        <taxon>Chordata</taxon>
        <taxon>Craniata</taxon>
        <taxon>Vertebrata</taxon>
        <taxon>Euteleostomi</taxon>
        <taxon>Actinopterygii</taxon>
        <taxon>Neopterygii</taxon>
        <taxon>Teleostei</taxon>
        <taxon>Neoteleostei</taxon>
        <taxon>Acanthomorphata</taxon>
        <taxon>Ovalentaria</taxon>
        <taxon>Atherinomorphae</taxon>
        <taxon>Cyprinodontiformes</taxon>
        <taxon>Goodeidae</taxon>
        <taxon>Goodea</taxon>
    </lineage>
</organism>
<gene>
    <name evidence="2" type="ORF">GOODEAATRI_033256</name>
</gene>
<dbReference type="EMBL" id="JAHRIO010036730">
    <property type="protein sequence ID" value="MEQ2170222.1"/>
    <property type="molecule type" value="Genomic_DNA"/>
</dbReference>